<protein>
    <recommendedName>
        <fullName evidence="2">EfeO-type cupredoxin-like domain-containing protein</fullName>
    </recommendedName>
</protein>
<sequence length="118" mass="13317">MDKIIVTLSGLFAIVGIYWFFFGKKETAVSANEALTIIVDGGYKPNILRIKKDKSVKLTFIRKDQNSCLEDLIFPDYKIKEYLPMNQPVTVTLTPPHPAVSSFHCGMNMFQGRIEATT</sequence>
<dbReference type="EMBL" id="LCFD01000009">
    <property type="protein sequence ID" value="KKS86505.1"/>
    <property type="molecule type" value="Genomic_DNA"/>
</dbReference>
<accession>A0A0G1CL13</accession>
<dbReference type="AlphaFoldDB" id="A0A0G1CL13"/>
<dbReference type="InterPro" id="IPR008972">
    <property type="entry name" value="Cupredoxin"/>
</dbReference>
<dbReference type="SUPFAM" id="SSF49503">
    <property type="entry name" value="Cupredoxins"/>
    <property type="match status" value="1"/>
</dbReference>
<evidence type="ECO:0000256" key="1">
    <source>
        <dbReference type="SAM" id="Phobius"/>
    </source>
</evidence>
<dbReference type="Proteomes" id="UP000034050">
    <property type="component" value="Unassembled WGS sequence"/>
</dbReference>
<name>A0A0G1CL13_9BACT</name>
<dbReference type="STRING" id="1618446.UV61_C0009G0032"/>
<feature type="transmembrane region" description="Helical" evidence="1">
    <location>
        <begin position="6"/>
        <end position="22"/>
    </location>
</feature>
<feature type="domain" description="EfeO-type cupredoxin-like" evidence="2">
    <location>
        <begin position="14"/>
        <end position="114"/>
    </location>
</feature>
<evidence type="ECO:0000313" key="4">
    <source>
        <dbReference type="Proteomes" id="UP000034050"/>
    </source>
</evidence>
<keyword evidence="1" id="KW-1133">Transmembrane helix</keyword>
<gene>
    <name evidence="3" type="ORF">UV61_C0009G0032</name>
</gene>
<dbReference type="InterPro" id="IPR028096">
    <property type="entry name" value="EfeO_Cupredoxin"/>
</dbReference>
<comment type="caution">
    <text evidence="3">The sequence shown here is derived from an EMBL/GenBank/DDBJ whole genome shotgun (WGS) entry which is preliminary data.</text>
</comment>
<reference evidence="3 4" key="1">
    <citation type="journal article" date="2015" name="Nature">
        <title>rRNA introns, odd ribosomes, and small enigmatic genomes across a large radiation of phyla.</title>
        <authorList>
            <person name="Brown C.T."/>
            <person name="Hug L.A."/>
            <person name="Thomas B.C."/>
            <person name="Sharon I."/>
            <person name="Castelle C.J."/>
            <person name="Singh A."/>
            <person name="Wilkins M.J."/>
            <person name="Williams K.H."/>
            <person name="Banfield J.F."/>
        </authorList>
    </citation>
    <scope>NUCLEOTIDE SEQUENCE [LARGE SCALE GENOMIC DNA]</scope>
</reference>
<dbReference type="Pfam" id="PF13473">
    <property type="entry name" value="Cupredoxin_1"/>
    <property type="match status" value="1"/>
</dbReference>
<evidence type="ECO:0000259" key="2">
    <source>
        <dbReference type="Pfam" id="PF13473"/>
    </source>
</evidence>
<organism evidence="3 4">
    <name type="scientific">Candidatus Gottesmanbacteria bacterium GW2011_GWB1_43_11</name>
    <dbReference type="NCBI Taxonomy" id="1618446"/>
    <lineage>
        <taxon>Bacteria</taxon>
        <taxon>Candidatus Gottesmaniibacteriota</taxon>
    </lineage>
</organism>
<keyword evidence="1" id="KW-0472">Membrane</keyword>
<dbReference type="Gene3D" id="2.60.40.420">
    <property type="entry name" value="Cupredoxins - blue copper proteins"/>
    <property type="match status" value="1"/>
</dbReference>
<proteinExistence type="predicted"/>
<keyword evidence="1" id="KW-0812">Transmembrane</keyword>
<evidence type="ECO:0000313" key="3">
    <source>
        <dbReference type="EMBL" id="KKS86505.1"/>
    </source>
</evidence>